<comment type="caution">
    <text evidence="15">The sequence shown here is derived from an EMBL/GenBank/DDBJ whole genome shotgun (WGS) entry which is preliminary data.</text>
</comment>
<dbReference type="Pfam" id="PF13445">
    <property type="entry name" value="zf-RING_UBOX"/>
    <property type="match status" value="1"/>
</dbReference>
<dbReference type="InterPro" id="IPR027417">
    <property type="entry name" value="P-loop_NTPase"/>
</dbReference>
<evidence type="ECO:0000259" key="12">
    <source>
        <dbReference type="PROSITE" id="PS50089"/>
    </source>
</evidence>
<dbReference type="InterPro" id="IPR013083">
    <property type="entry name" value="Znf_RING/FYVE/PHD"/>
</dbReference>
<dbReference type="GO" id="GO:0000724">
    <property type="term" value="P:double-strand break repair via homologous recombination"/>
    <property type="evidence" value="ECO:0007669"/>
    <property type="project" value="TreeGrafter"/>
</dbReference>
<protein>
    <recommendedName>
        <fullName evidence="17">RING-type domain-containing protein</fullName>
    </recommendedName>
</protein>
<dbReference type="InterPro" id="IPR017907">
    <property type="entry name" value="Znf_RING_CS"/>
</dbReference>
<evidence type="ECO:0000256" key="1">
    <source>
        <dbReference type="ARBA" id="ARBA00007025"/>
    </source>
</evidence>
<keyword evidence="2" id="KW-0479">Metal-binding</keyword>
<evidence type="ECO:0000256" key="9">
    <source>
        <dbReference type="PROSITE-ProRule" id="PRU00175"/>
    </source>
</evidence>
<evidence type="ECO:0000256" key="7">
    <source>
        <dbReference type="ARBA" id="ARBA00022833"/>
    </source>
</evidence>
<feature type="compositionally biased region" description="Low complexity" evidence="11">
    <location>
        <begin position="101"/>
        <end position="113"/>
    </location>
</feature>
<dbReference type="SUPFAM" id="SSF52540">
    <property type="entry name" value="P-loop containing nucleoside triphosphate hydrolases"/>
    <property type="match status" value="2"/>
</dbReference>
<feature type="domain" description="RING-type" evidence="12">
    <location>
        <begin position="786"/>
        <end position="839"/>
    </location>
</feature>
<feature type="region of interest" description="Disordered" evidence="11">
    <location>
        <begin position="885"/>
        <end position="961"/>
    </location>
</feature>
<evidence type="ECO:0000256" key="3">
    <source>
        <dbReference type="ARBA" id="ARBA00022741"/>
    </source>
</evidence>
<feature type="domain" description="Helicase C-terminal" evidence="14">
    <location>
        <begin position="1008"/>
        <end position="1156"/>
    </location>
</feature>
<evidence type="ECO:0000256" key="2">
    <source>
        <dbReference type="ARBA" id="ARBA00022723"/>
    </source>
</evidence>
<dbReference type="Pfam" id="PF00271">
    <property type="entry name" value="Helicase_C"/>
    <property type="match status" value="1"/>
</dbReference>
<dbReference type="InterPro" id="IPR001841">
    <property type="entry name" value="Znf_RING"/>
</dbReference>
<dbReference type="PROSITE" id="PS50089">
    <property type="entry name" value="ZF_RING_2"/>
    <property type="match status" value="1"/>
</dbReference>
<dbReference type="PANTHER" id="PTHR45626">
    <property type="entry name" value="TRANSCRIPTION TERMINATION FACTOR 2-RELATED"/>
    <property type="match status" value="1"/>
</dbReference>
<name>A0A4S4N118_9APHY</name>
<keyword evidence="4 9" id="KW-0863">Zinc-finger</keyword>
<dbReference type="EMBL" id="SGPM01000019">
    <property type="protein sequence ID" value="THH32586.1"/>
    <property type="molecule type" value="Genomic_DNA"/>
</dbReference>
<dbReference type="InterPro" id="IPR014001">
    <property type="entry name" value="Helicase_ATP-bd"/>
</dbReference>
<dbReference type="GO" id="GO:0004386">
    <property type="term" value="F:helicase activity"/>
    <property type="evidence" value="ECO:0007669"/>
    <property type="project" value="UniProtKB-KW"/>
</dbReference>
<comment type="similarity">
    <text evidence="1">Belongs to the SNF2/RAD54 helicase family.</text>
</comment>
<evidence type="ECO:0000259" key="13">
    <source>
        <dbReference type="PROSITE" id="PS51192"/>
    </source>
</evidence>
<evidence type="ECO:0000313" key="15">
    <source>
        <dbReference type="EMBL" id="THH32586.1"/>
    </source>
</evidence>
<reference evidence="15 16" key="1">
    <citation type="submission" date="2019-02" db="EMBL/GenBank/DDBJ databases">
        <title>Genome sequencing of the rare red list fungi Antrodiella citrinella (Flaviporus citrinellus).</title>
        <authorList>
            <person name="Buettner E."/>
            <person name="Kellner H."/>
        </authorList>
    </citation>
    <scope>NUCLEOTIDE SEQUENCE [LARGE SCALE GENOMIC DNA]</scope>
    <source>
        <strain evidence="15 16">DSM 108506</strain>
    </source>
</reference>
<dbReference type="Gene3D" id="3.40.50.10810">
    <property type="entry name" value="Tandem AAA-ATPase domain"/>
    <property type="match status" value="1"/>
</dbReference>
<evidence type="ECO:0000256" key="8">
    <source>
        <dbReference type="ARBA" id="ARBA00022840"/>
    </source>
</evidence>
<feature type="compositionally biased region" description="Basic and acidic residues" evidence="11">
    <location>
        <begin position="940"/>
        <end position="951"/>
    </location>
</feature>
<evidence type="ECO:0000256" key="4">
    <source>
        <dbReference type="ARBA" id="ARBA00022771"/>
    </source>
</evidence>
<keyword evidence="7" id="KW-0862">Zinc</keyword>
<dbReference type="Gene3D" id="3.30.40.10">
    <property type="entry name" value="Zinc/RING finger domain, C3HC4 (zinc finger)"/>
    <property type="match status" value="1"/>
</dbReference>
<organism evidence="15 16">
    <name type="scientific">Antrodiella citrinella</name>
    <dbReference type="NCBI Taxonomy" id="2447956"/>
    <lineage>
        <taxon>Eukaryota</taxon>
        <taxon>Fungi</taxon>
        <taxon>Dikarya</taxon>
        <taxon>Basidiomycota</taxon>
        <taxon>Agaricomycotina</taxon>
        <taxon>Agaricomycetes</taxon>
        <taxon>Polyporales</taxon>
        <taxon>Steccherinaceae</taxon>
        <taxon>Antrodiella</taxon>
    </lineage>
</organism>
<dbReference type="GO" id="GO:0008094">
    <property type="term" value="F:ATP-dependent activity, acting on DNA"/>
    <property type="evidence" value="ECO:0007669"/>
    <property type="project" value="TreeGrafter"/>
</dbReference>
<dbReference type="InterPro" id="IPR038718">
    <property type="entry name" value="SNF2-like_sf"/>
</dbReference>
<evidence type="ECO:0000256" key="10">
    <source>
        <dbReference type="SAM" id="Coils"/>
    </source>
</evidence>
<dbReference type="CDD" id="cd18008">
    <property type="entry name" value="DEXDc_SHPRH-like"/>
    <property type="match status" value="1"/>
</dbReference>
<dbReference type="Gene3D" id="3.40.50.300">
    <property type="entry name" value="P-loop containing nucleotide triphosphate hydrolases"/>
    <property type="match status" value="1"/>
</dbReference>
<evidence type="ECO:0000313" key="16">
    <source>
        <dbReference type="Proteomes" id="UP000308730"/>
    </source>
</evidence>
<evidence type="ECO:0000256" key="11">
    <source>
        <dbReference type="SAM" id="MobiDB-lite"/>
    </source>
</evidence>
<dbReference type="PROSITE" id="PS51194">
    <property type="entry name" value="HELICASE_CTER"/>
    <property type="match status" value="1"/>
</dbReference>
<keyword evidence="16" id="KW-1185">Reference proteome</keyword>
<keyword evidence="5" id="KW-0378">Hydrolase</keyword>
<gene>
    <name evidence="15" type="ORF">EUX98_g1602</name>
</gene>
<feature type="compositionally biased region" description="Acidic residues" evidence="11">
    <location>
        <begin position="909"/>
        <end position="921"/>
    </location>
</feature>
<proteinExistence type="inferred from homology"/>
<feature type="domain" description="Helicase ATP-binding" evidence="13">
    <location>
        <begin position="400"/>
        <end position="603"/>
    </location>
</feature>
<dbReference type="SMART" id="SM00184">
    <property type="entry name" value="RING"/>
    <property type="match status" value="1"/>
</dbReference>
<feature type="coiled-coil region" evidence="10">
    <location>
        <begin position="755"/>
        <end position="782"/>
    </location>
</feature>
<feature type="compositionally biased region" description="Basic residues" evidence="11">
    <location>
        <begin position="952"/>
        <end position="961"/>
    </location>
</feature>
<dbReference type="InterPro" id="IPR001650">
    <property type="entry name" value="Helicase_C-like"/>
</dbReference>
<dbReference type="AlphaFoldDB" id="A0A4S4N118"/>
<evidence type="ECO:0000256" key="5">
    <source>
        <dbReference type="ARBA" id="ARBA00022801"/>
    </source>
</evidence>
<dbReference type="GO" id="GO:0005737">
    <property type="term" value="C:cytoplasm"/>
    <property type="evidence" value="ECO:0007669"/>
    <property type="project" value="TreeGrafter"/>
</dbReference>
<feature type="region of interest" description="Disordered" evidence="11">
    <location>
        <begin position="101"/>
        <end position="128"/>
    </location>
</feature>
<evidence type="ECO:0000256" key="6">
    <source>
        <dbReference type="ARBA" id="ARBA00022806"/>
    </source>
</evidence>
<dbReference type="InterPro" id="IPR027370">
    <property type="entry name" value="Znf-RING_euk"/>
</dbReference>
<dbReference type="CDD" id="cd18793">
    <property type="entry name" value="SF2_C_SNF"/>
    <property type="match status" value="1"/>
</dbReference>
<dbReference type="GO" id="GO:0008270">
    <property type="term" value="F:zinc ion binding"/>
    <property type="evidence" value="ECO:0007669"/>
    <property type="project" value="UniProtKB-KW"/>
</dbReference>
<evidence type="ECO:0008006" key="17">
    <source>
        <dbReference type="Google" id="ProtNLM"/>
    </source>
</evidence>
<dbReference type="GO" id="GO:0005634">
    <property type="term" value="C:nucleus"/>
    <property type="evidence" value="ECO:0007669"/>
    <property type="project" value="TreeGrafter"/>
</dbReference>
<dbReference type="OrthoDB" id="423559at2759"/>
<dbReference type="GO" id="GO:0016787">
    <property type="term" value="F:hydrolase activity"/>
    <property type="evidence" value="ECO:0007669"/>
    <property type="project" value="UniProtKB-KW"/>
</dbReference>
<keyword evidence="10" id="KW-0175">Coiled coil</keyword>
<keyword evidence="6" id="KW-0347">Helicase</keyword>
<dbReference type="PANTHER" id="PTHR45626:SF16">
    <property type="entry name" value="ATP-DEPENDENT HELICASE ULS1"/>
    <property type="match status" value="1"/>
</dbReference>
<dbReference type="Proteomes" id="UP000308730">
    <property type="component" value="Unassembled WGS sequence"/>
</dbReference>
<keyword evidence="8" id="KW-0067">ATP-binding</keyword>
<dbReference type="Pfam" id="PF00176">
    <property type="entry name" value="SNF2-rel_dom"/>
    <property type="match status" value="1"/>
</dbReference>
<dbReference type="SMART" id="SM00490">
    <property type="entry name" value="HELICc"/>
    <property type="match status" value="1"/>
</dbReference>
<evidence type="ECO:0000259" key="14">
    <source>
        <dbReference type="PROSITE" id="PS51194"/>
    </source>
</evidence>
<dbReference type="InterPro" id="IPR000330">
    <property type="entry name" value="SNF2_N"/>
</dbReference>
<sequence length="1188" mass="132114">MSALTDDALMAMAKNQLGHVTSAKNSLVPPEYIEELRKHAMLYEHDTNSGTGFGFVTCLEKGCDGKRVDLVARVSARDGGKRIGLGSKPVNKTLVRQALARSSSMSTSASSAAVKPEPQDAVLPRSKKRSSGVALLEQISAQVPSRVPSYKRPKPNAALLPPKSAAPTALSMAVSSLVKHEDTSEVREKLKAIQSQILHTVDLRAKLNRKATKTKGDKTRIAKYDKEIKDLERRKEELNATLPSVKPLSRSNSMAGVPVASGSNVRLQQVAPSVHLSPLVYNPFTAAPVASGSSVKAEDQALVPLPDYPMIPADLSEDEEYDEQGNWHGRGFDHFRGPVAKADDIAQFLMSAGNAENFDGNARLDEALKTLNLKNLVDPLPGMEVALMPHQVIGVAWMLAKEKSANSGGILADEMGLGKTVQMISVIATNRADDPLRKATLILAPVALLDQWQLEIDLKTNLGLKCLIYHGSNKPKKLEDIKKYDVVLTTFSTLALEWPDPEAEEKEKRKIKRKAKRGEADWIADDGGSNRQKRKKQQIAGPLFQIDFHRICIDEAQNIRNKKTRVSRAVTDLSAKYRWCLTGTPIINALADAYGLIRFLKVRPWYDWSEFNEKVAMHEKKQPDLATRRLQAIFATTLLRRKKDSMLDGKPLITLPVKNVNLRKLDFSAEERAIYAMVEAKTQNTFNRFLRAGTVLKNYSQVLVLLLRLRQLCSHPSLIQEDGVAFVGPDEAMDGPHDKHDELTRAARLVNQDFVERMKAKLKETVLERMAAEKESANATAEGEECPICYDTYTDPIVTACTHVFCRECIGNVLNGAARQDANEPNQYKADERPCPTCRGPVSEQKLFSRSAFEPTDAEIAAATGAPVKDEVDDEGDVAMDDVKGKGKARAAPGRTMPVRKARRATLVESDEERSDDEEDAYSSMDEFIVEEGEGDEDWEEKRDARREERRASRRAKGKAPMKVKNNVILSDDEDNEEERTVIFGARPSIPIPQETIALLPKFLPSTKMKAMMEDLRSWAESHPDEKTLIISQWTQCLSLVSDYLMEHNFVHVKYQGNMSRAQRDTAVRVFMSKDKAKIMLMSLKCGGVGLNLTRANRVISLDLGWSEAIESQAFDRVHRLGQQREVFVERLVVKDTVEDRVLALQERKKWLADGSLGEGNGKKVGRLSVKELANLFGLDHRGNVLNP</sequence>
<dbReference type="InterPro" id="IPR049730">
    <property type="entry name" value="SNF2/RAD54-like_C"/>
</dbReference>
<dbReference type="GO" id="GO:0005524">
    <property type="term" value="F:ATP binding"/>
    <property type="evidence" value="ECO:0007669"/>
    <property type="project" value="UniProtKB-KW"/>
</dbReference>
<dbReference type="PROSITE" id="PS51192">
    <property type="entry name" value="HELICASE_ATP_BIND_1"/>
    <property type="match status" value="1"/>
</dbReference>
<dbReference type="SUPFAM" id="SSF57850">
    <property type="entry name" value="RING/U-box"/>
    <property type="match status" value="1"/>
</dbReference>
<dbReference type="PROSITE" id="PS00518">
    <property type="entry name" value="ZF_RING_1"/>
    <property type="match status" value="1"/>
</dbReference>
<feature type="compositionally biased region" description="Acidic residues" evidence="11">
    <location>
        <begin position="928"/>
        <end position="939"/>
    </location>
</feature>
<dbReference type="InterPro" id="IPR050628">
    <property type="entry name" value="SNF2_RAD54_helicase_TF"/>
</dbReference>
<accession>A0A4S4N118</accession>
<dbReference type="SMART" id="SM00487">
    <property type="entry name" value="DEXDc"/>
    <property type="match status" value="1"/>
</dbReference>
<keyword evidence="3" id="KW-0547">Nucleotide-binding</keyword>